<evidence type="ECO:0000313" key="2">
    <source>
        <dbReference type="Proteomes" id="UP001062846"/>
    </source>
</evidence>
<proteinExistence type="predicted"/>
<reference evidence="1" key="1">
    <citation type="submission" date="2022-02" db="EMBL/GenBank/DDBJ databases">
        <title>Plant Genome Project.</title>
        <authorList>
            <person name="Zhang R.-G."/>
        </authorList>
    </citation>
    <scope>NUCLEOTIDE SEQUENCE</scope>
    <source>
        <strain evidence="1">AT1</strain>
    </source>
</reference>
<name>A0ACC0NVU4_RHOML</name>
<protein>
    <submittedName>
        <fullName evidence="1">Uncharacterized protein</fullName>
    </submittedName>
</protein>
<organism evidence="1 2">
    <name type="scientific">Rhododendron molle</name>
    <name type="common">Chinese azalea</name>
    <name type="synonym">Azalea mollis</name>
    <dbReference type="NCBI Taxonomy" id="49168"/>
    <lineage>
        <taxon>Eukaryota</taxon>
        <taxon>Viridiplantae</taxon>
        <taxon>Streptophyta</taxon>
        <taxon>Embryophyta</taxon>
        <taxon>Tracheophyta</taxon>
        <taxon>Spermatophyta</taxon>
        <taxon>Magnoliopsida</taxon>
        <taxon>eudicotyledons</taxon>
        <taxon>Gunneridae</taxon>
        <taxon>Pentapetalae</taxon>
        <taxon>asterids</taxon>
        <taxon>Ericales</taxon>
        <taxon>Ericaceae</taxon>
        <taxon>Ericoideae</taxon>
        <taxon>Rhodoreae</taxon>
        <taxon>Rhododendron</taxon>
    </lineage>
</organism>
<keyword evidence="2" id="KW-1185">Reference proteome</keyword>
<gene>
    <name evidence="1" type="ORF">RHMOL_Rhmol04G0012100</name>
</gene>
<comment type="caution">
    <text evidence="1">The sequence shown here is derived from an EMBL/GenBank/DDBJ whole genome shotgun (WGS) entry which is preliminary data.</text>
</comment>
<sequence>MVLDSSLSNAFEMISLLGYGRTFFRHVSRPVVEVGGVYGGFPPPPDSREAKYHGRGGCGTAKGRSRRFPSRFPPLLRTSHAWWCSTTSLMIKAAAAVAAMLEILLWRFGNRSPTWSGVC</sequence>
<evidence type="ECO:0000313" key="1">
    <source>
        <dbReference type="EMBL" id="KAI8557452.1"/>
    </source>
</evidence>
<dbReference type="Proteomes" id="UP001062846">
    <property type="component" value="Chromosome 4"/>
</dbReference>
<dbReference type="EMBL" id="CM046391">
    <property type="protein sequence ID" value="KAI8557452.1"/>
    <property type="molecule type" value="Genomic_DNA"/>
</dbReference>
<accession>A0ACC0NVU4</accession>